<dbReference type="Pfam" id="PF00149">
    <property type="entry name" value="Metallophos"/>
    <property type="match status" value="1"/>
</dbReference>
<dbReference type="PANTHER" id="PTHR31302">
    <property type="entry name" value="TRANSMEMBRANE PROTEIN WITH METALLOPHOSPHOESTERASE DOMAIN-RELATED"/>
    <property type="match status" value="1"/>
</dbReference>
<dbReference type="GO" id="GO:0016020">
    <property type="term" value="C:membrane"/>
    <property type="evidence" value="ECO:0007669"/>
    <property type="project" value="GOC"/>
</dbReference>
<keyword evidence="5" id="KW-1185">Reference proteome</keyword>
<dbReference type="Proteomes" id="UP000190814">
    <property type="component" value="Unassembled WGS sequence"/>
</dbReference>
<dbReference type="PANTHER" id="PTHR31302:SF31">
    <property type="entry name" value="PHOSPHODIESTERASE YAEI"/>
    <property type="match status" value="1"/>
</dbReference>
<dbReference type="OrthoDB" id="9780884at2"/>
<dbReference type="RefSeq" id="WP_078764983.1">
    <property type="nucleotide sequence ID" value="NZ_FUXZ01000002.1"/>
</dbReference>
<dbReference type="GO" id="GO:0009245">
    <property type="term" value="P:lipid A biosynthetic process"/>
    <property type="evidence" value="ECO:0007669"/>
    <property type="project" value="TreeGrafter"/>
</dbReference>
<dbReference type="GO" id="GO:0046872">
    <property type="term" value="F:metal ion binding"/>
    <property type="evidence" value="ECO:0007669"/>
    <property type="project" value="UniProtKB-KW"/>
</dbReference>
<dbReference type="GO" id="GO:0008758">
    <property type="term" value="F:UDP-2,3-diacylglucosamine hydrolase activity"/>
    <property type="evidence" value="ECO:0007669"/>
    <property type="project" value="TreeGrafter"/>
</dbReference>
<gene>
    <name evidence="4" type="ORF">SAMN02745111_00085</name>
</gene>
<dbReference type="EMBL" id="FUXZ01000002">
    <property type="protein sequence ID" value="SKA59828.1"/>
    <property type="molecule type" value="Genomic_DNA"/>
</dbReference>
<dbReference type="STRING" id="39495.SAMN02745111_00085"/>
<evidence type="ECO:0000256" key="1">
    <source>
        <dbReference type="ARBA" id="ARBA00022723"/>
    </source>
</evidence>
<keyword evidence="1" id="KW-0479">Metal-binding</keyword>
<dbReference type="InterPro" id="IPR029052">
    <property type="entry name" value="Metallo-depent_PP-like"/>
</dbReference>
<evidence type="ECO:0000259" key="3">
    <source>
        <dbReference type="Pfam" id="PF00149"/>
    </source>
</evidence>
<organism evidence="4 5">
    <name type="scientific">Eubacterium uniforme</name>
    <dbReference type="NCBI Taxonomy" id="39495"/>
    <lineage>
        <taxon>Bacteria</taxon>
        <taxon>Bacillati</taxon>
        <taxon>Bacillota</taxon>
        <taxon>Clostridia</taxon>
        <taxon>Eubacteriales</taxon>
        <taxon>Eubacteriaceae</taxon>
        <taxon>Eubacterium</taxon>
    </lineage>
</organism>
<keyword evidence="2" id="KW-0378">Hydrolase</keyword>
<feature type="domain" description="Calcineurin-like phosphoesterase" evidence="3">
    <location>
        <begin position="46"/>
        <end position="221"/>
    </location>
</feature>
<dbReference type="InterPro" id="IPR051158">
    <property type="entry name" value="Metallophosphoesterase_sf"/>
</dbReference>
<sequence>MERLFCAMAALPFIVIGKGMWEVRNFKITKYQIDTNKDIGDLDGKKIMLISDLHNCEYGKNNEKLFKAIDEVNPDYIMVAGDLVVGSTKYDTDIALHFINTIAKKYEVFYANGNHEQRMRENRHIYGTKYRKFIRSFDKSIHILNNYSYDINDKVRVTGFVAHNRFFSKFKLPEMKRRYIIKRIKKRDRSKYNILIAHSPEYFETYKNWGADLVLSGHNHGGIVRLPFIGGVISPQYKIFDRYDRGVFTKDSTKMILSAGLGSHTINFRFNNRPEIVVFTINSSFKE</sequence>
<reference evidence="4 5" key="1">
    <citation type="submission" date="2017-02" db="EMBL/GenBank/DDBJ databases">
        <authorList>
            <person name="Peterson S.W."/>
        </authorList>
    </citation>
    <scope>NUCLEOTIDE SEQUENCE [LARGE SCALE GENOMIC DNA]</scope>
    <source>
        <strain evidence="4 5">ATCC 35992</strain>
    </source>
</reference>
<evidence type="ECO:0000313" key="5">
    <source>
        <dbReference type="Proteomes" id="UP000190814"/>
    </source>
</evidence>
<accession>A0A1T4V4F7</accession>
<name>A0A1T4V4F7_9FIRM</name>
<dbReference type="SUPFAM" id="SSF56300">
    <property type="entry name" value="Metallo-dependent phosphatases"/>
    <property type="match status" value="1"/>
</dbReference>
<dbReference type="InterPro" id="IPR004843">
    <property type="entry name" value="Calcineurin-like_PHP"/>
</dbReference>
<proteinExistence type="predicted"/>
<evidence type="ECO:0000256" key="2">
    <source>
        <dbReference type="ARBA" id="ARBA00022801"/>
    </source>
</evidence>
<protein>
    <recommendedName>
        <fullName evidence="3">Calcineurin-like phosphoesterase domain-containing protein</fullName>
    </recommendedName>
</protein>
<dbReference type="Gene3D" id="3.60.21.10">
    <property type="match status" value="1"/>
</dbReference>
<evidence type="ECO:0000313" key="4">
    <source>
        <dbReference type="EMBL" id="SKA59828.1"/>
    </source>
</evidence>
<dbReference type="AlphaFoldDB" id="A0A1T4V4F7"/>